<name>A0A4R3Y0B7_9PROT</name>
<dbReference type="GO" id="GO:0046872">
    <property type="term" value="F:metal ion binding"/>
    <property type="evidence" value="ECO:0007669"/>
    <property type="project" value="UniProtKB-UniRule"/>
</dbReference>
<keyword evidence="3" id="KW-0677">Repeat</keyword>
<feature type="domain" description="4Fe-4S ferredoxin-type" evidence="7">
    <location>
        <begin position="69"/>
        <end position="97"/>
    </location>
</feature>
<proteinExistence type="predicted"/>
<evidence type="ECO:0000313" key="8">
    <source>
        <dbReference type="EMBL" id="TCV84671.1"/>
    </source>
</evidence>
<dbReference type="PROSITE" id="PS51379">
    <property type="entry name" value="4FE4S_FER_2"/>
    <property type="match status" value="2"/>
</dbReference>
<organism evidence="8 9">
    <name type="scientific">Sulfurirhabdus autotrophica</name>
    <dbReference type="NCBI Taxonomy" id="1706046"/>
    <lineage>
        <taxon>Bacteria</taxon>
        <taxon>Pseudomonadati</taxon>
        <taxon>Pseudomonadota</taxon>
        <taxon>Betaproteobacteria</taxon>
        <taxon>Nitrosomonadales</taxon>
        <taxon>Sulfuricellaceae</taxon>
        <taxon>Sulfurirhabdus</taxon>
    </lineage>
</organism>
<dbReference type="EMBL" id="SMCO01000011">
    <property type="protein sequence ID" value="TCV84671.1"/>
    <property type="molecule type" value="Genomic_DNA"/>
</dbReference>
<protein>
    <recommendedName>
        <fullName evidence="6">Glycolate oxidase iron-sulfur subunit</fullName>
        <ecNumber evidence="6">1.1.99.14</ecNumber>
    </recommendedName>
</protein>
<keyword evidence="5 6" id="KW-0411">Iron-sulfur</keyword>
<evidence type="ECO:0000259" key="7">
    <source>
        <dbReference type="PROSITE" id="PS51379"/>
    </source>
</evidence>
<dbReference type="Pfam" id="PF13183">
    <property type="entry name" value="Fer4_8"/>
    <property type="match status" value="1"/>
</dbReference>
<dbReference type="PANTHER" id="PTHR32479">
    <property type="entry name" value="GLYCOLATE OXIDASE IRON-SULFUR SUBUNIT"/>
    <property type="match status" value="1"/>
</dbReference>
<dbReference type="GO" id="GO:0051539">
    <property type="term" value="F:4 iron, 4 sulfur cluster binding"/>
    <property type="evidence" value="ECO:0007669"/>
    <property type="project" value="UniProtKB-UniRule"/>
</dbReference>
<comment type="catalytic activity">
    <reaction evidence="6">
        <text>(R)-lactate + A = pyruvate + AH2</text>
        <dbReference type="Rhea" id="RHEA:15089"/>
        <dbReference type="ChEBI" id="CHEBI:13193"/>
        <dbReference type="ChEBI" id="CHEBI:15361"/>
        <dbReference type="ChEBI" id="CHEBI:16004"/>
        <dbReference type="ChEBI" id="CHEBI:17499"/>
    </reaction>
</comment>
<sequence length="430" mass="47027">MASMSTVLPLITHFAGLDETNQAANHCVACGLCLSHCPTYRKTKSEADSPRGRIALMKGVLENRLSLSERFIQHIDLCMTCRACENACPSKVEYGRAVDGVRQLIKQKRPNPSGAKRYRALSSVVNNPFKLRSFGRAIRLYQQSGLQYLLRKSSLLQRFGLAGLEAELPELPEIHNWKEIYPALGSMRAEVGLFLGCVARLTDVEVLNASVFVLNRLGYTVHVPKQQGCCGAMHQHAGFSDESTKSAKQNSKAFEGLKLSAVISVASGCGAMLSEYNHLISVEGADIATKVMDVSAFLSQAEGWEGITLDSLDTKIRVQDPCTLRNVLHAEKSVYTLLGRIPLAEIEPLEGNDQCCGAAGLYHLQQPEMAGLLRDDKLNALRQCDTTYLATSNVGCALWLAQGLRSQGMQIEVIHPVTLLARQMGFTGKC</sequence>
<feature type="domain" description="4Fe-4S ferredoxin-type" evidence="7">
    <location>
        <begin position="16"/>
        <end position="47"/>
    </location>
</feature>
<evidence type="ECO:0000313" key="9">
    <source>
        <dbReference type="Proteomes" id="UP000295367"/>
    </source>
</evidence>
<dbReference type="AlphaFoldDB" id="A0A4R3Y0B7"/>
<reference evidence="8 9" key="1">
    <citation type="submission" date="2019-03" db="EMBL/GenBank/DDBJ databases">
        <title>Genomic Encyclopedia of Type Strains, Phase IV (KMG-IV): sequencing the most valuable type-strain genomes for metagenomic binning, comparative biology and taxonomic classification.</title>
        <authorList>
            <person name="Goeker M."/>
        </authorList>
    </citation>
    <scope>NUCLEOTIDE SEQUENCE [LARGE SCALE GENOMIC DNA]</scope>
    <source>
        <strain evidence="8 9">DSM 100309</strain>
    </source>
</reference>
<dbReference type="EC" id="1.1.99.14" evidence="6"/>
<evidence type="ECO:0000256" key="1">
    <source>
        <dbReference type="ARBA" id="ARBA00022485"/>
    </source>
</evidence>
<dbReference type="PROSITE" id="PS00198">
    <property type="entry name" value="4FE4S_FER_1"/>
    <property type="match status" value="1"/>
</dbReference>
<comment type="cofactor">
    <cofactor evidence="6">
        <name>[4Fe-4S] cluster</name>
        <dbReference type="ChEBI" id="CHEBI:49883"/>
    </cofactor>
    <text evidence="6">Binds 2 [4Fe-4S] clusters.</text>
</comment>
<evidence type="ECO:0000256" key="5">
    <source>
        <dbReference type="ARBA" id="ARBA00023014"/>
    </source>
</evidence>
<evidence type="ECO:0000256" key="6">
    <source>
        <dbReference type="PIRNR" id="PIRNR000139"/>
    </source>
</evidence>
<dbReference type="SUPFAM" id="SSF46548">
    <property type="entry name" value="alpha-helical ferredoxin"/>
    <property type="match status" value="1"/>
</dbReference>
<keyword evidence="9" id="KW-1185">Reference proteome</keyword>
<keyword evidence="6" id="KW-0813">Transport</keyword>
<evidence type="ECO:0000256" key="4">
    <source>
        <dbReference type="ARBA" id="ARBA00023004"/>
    </source>
</evidence>
<dbReference type="GO" id="GO:0019154">
    <property type="term" value="F:glycolate dehydrogenase activity"/>
    <property type="evidence" value="ECO:0007669"/>
    <property type="project" value="UniProtKB-EC"/>
</dbReference>
<keyword evidence="6" id="KW-0249">Electron transport</keyword>
<dbReference type="Pfam" id="PF02754">
    <property type="entry name" value="CCG"/>
    <property type="match status" value="2"/>
</dbReference>
<dbReference type="InterPro" id="IPR017896">
    <property type="entry name" value="4Fe4S_Fe-S-bd"/>
</dbReference>
<dbReference type="InterPro" id="IPR009051">
    <property type="entry name" value="Helical_ferredxn"/>
</dbReference>
<keyword evidence="1 6" id="KW-0004">4Fe-4S</keyword>
<dbReference type="PIRSF" id="PIRSF000139">
    <property type="entry name" value="Glc_ox_4Fe-4S"/>
    <property type="match status" value="1"/>
</dbReference>
<dbReference type="Gene3D" id="1.10.1060.10">
    <property type="entry name" value="Alpha-helical ferredoxin"/>
    <property type="match status" value="1"/>
</dbReference>
<comment type="function">
    <text evidence="6">Component of a complex that catalyzes the oxidation of glycolate to glyoxylate.</text>
</comment>
<gene>
    <name evidence="8" type="ORF">EDC63_11115</name>
</gene>
<keyword evidence="4 6" id="KW-0408">Iron</keyword>
<evidence type="ECO:0000256" key="2">
    <source>
        <dbReference type="ARBA" id="ARBA00022723"/>
    </source>
</evidence>
<evidence type="ECO:0000256" key="3">
    <source>
        <dbReference type="ARBA" id="ARBA00022737"/>
    </source>
</evidence>
<comment type="caution">
    <text evidence="8">The sequence shown here is derived from an EMBL/GenBank/DDBJ whole genome shotgun (WGS) entry which is preliminary data.</text>
</comment>
<dbReference type="PANTHER" id="PTHR32479:SF17">
    <property type="entry name" value="GLYCOLATE OXIDASE IRON-SULFUR SUBUNIT"/>
    <property type="match status" value="1"/>
</dbReference>
<dbReference type="Proteomes" id="UP000295367">
    <property type="component" value="Unassembled WGS sequence"/>
</dbReference>
<dbReference type="InterPro" id="IPR004017">
    <property type="entry name" value="Cys_rich_dom"/>
</dbReference>
<comment type="catalytic activity">
    <reaction evidence="6">
        <text>glycolate + A = glyoxylate + AH2</text>
        <dbReference type="Rhea" id="RHEA:21264"/>
        <dbReference type="ChEBI" id="CHEBI:13193"/>
        <dbReference type="ChEBI" id="CHEBI:17499"/>
        <dbReference type="ChEBI" id="CHEBI:29805"/>
        <dbReference type="ChEBI" id="CHEBI:36655"/>
        <dbReference type="EC" id="1.1.99.14"/>
    </reaction>
</comment>
<accession>A0A4R3Y0B7</accession>
<dbReference type="InterPro" id="IPR012257">
    <property type="entry name" value="Glc_ox_4Fe-4S"/>
</dbReference>
<dbReference type="InterPro" id="IPR017900">
    <property type="entry name" value="4Fe4S_Fe_S_CS"/>
</dbReference>
<keyword evidence="2 6" id="KW-0479">Metal-binding</keyword>